<evidence type="ECO:0000259" key="1">
    <source>
        <dbReference type="Pfam" id="PF03478"/>
    </source>
</evidence>
<evidence type="ECO:0000313" key="2">
    <source>
        <dbReference type="EMBL" id="PAN26466.1"/>
    </source>
</evidence>
<feature type="domain" description="KIB1-4 beta-propeller" evidence="1">
    <location>
        <begin position="193"/>
        <end position="267"/>
    </location>
</feature>
<dbReference type="Pfam" id="PF03478">
    <property type="entry name" value="Beta-prop_KIB1-4"/>
    <property type="match status" value="1"/>
</dbReference>
<dbReference type="InterPro" id="IPR005174">
    <property type="entry name" value="KIB1-4_b-propeller"/>
</dbReference>
<reference evidence="2" key="1">
    <citation type="submission" date="2018-04" db="EMBL/GenBank/DDBJ databases">
        <title>WGS assembly of Panicum hallii.</title>
        <authorList>
            <person name="Lovell J."/>
            <person name="Jenkins J."/>
            <person name="Lowry D."/>
            <person name="Mamidi S."/>
            <person name="Sreedasyam A."/>
            <person name="Weng X."/>
            <person name="Barry K."/>
            <person name="Bonette J."/>
            <person name="Campitelli B."/>
            <person name="Daum C."/>
            <person name="Gordon S."/>
            <person name="Gould B."/>
            <person name="Lipzen A."/>
            <person name="Macqueen A."/>
            <person name="Palacio-Mejia J."/>
            <person name="Plott C."/>
            <person name="Shakirov E."/>
            <person name="Shu S."/>
            <person name="Yoshinaga Y."/>
            <person name="Zane M."/>
            <person name="Rokhsar D."/>
            <person name="Grimwood J."/>
            <person name="Schmutz J."/>
            <person name="Juenger T."/>
        </authorList>
    </citation>
    <scope>NUCLEOTIDE SEQUENCE [LARGE SCALE GENOMIC DNA]</scope>
    <source>
        <strain evidence="2">FIL2</strain>
    </source>
</reference>
<dbReference type="EMBL" id="CM008050">
    <property type="protein sequence ID" value="PAN26466.1"/>
    <property type="molecule type" value="Genomic_DNA"/>
</dbReference>
<dbReference type="Gramene" id="PAN26466">
    <property type="protein sequence ID" value="PAN26466"/>
    <property type="gene ID" value="PAHAL_5G013800"/>
</dbReference>
<dbReference type="PANTHER" id="PTHR33165:SF94">
    <property type="entry name" value="DUF295 DOMAIN-CONTAINING PROTEIN"/>
    <property type="match status" value="1"/>
</dbReference>
<protein>
    <recommendedName>
        <fullName evidence="1">KIB1-4 beta-propeller domain-containing protein</fullName>
    </recommendedName>
</protein>
<organism evidence="2">
    <name type="scientific">Panicum hallii</name>
    <dbReference type="NCBI Taxonomy" id="206008"/>
    <lineage>
        <taxon>Eukaryota</taxon>
        <taxon>Viridiplantae</taxon>
        <taxon>Streptophyta</taxon>
        <taxon>Embryophyta</taxon>
        <taxon>Tracheophyta</taxon>
        <taxon>Spermatophyta</taxon>
        <taxon>Magnoliopsida</taxon>
        <taxon>Liliopsida</taxon>
        <taxon>Poales</taxon>
        <taxon>Poaceae</taxon>
        <taxon>PACMAD clade</taxon>
        <taxon>Panicoideae</taxon>
        <taxon>Panicodae</taxon>
        <taxon>Paniceae</taxon>
        <taxon>Panicinae</taxon>
        <taxon>Panicum</taxon>
        <taxon>Panicum sect. Panicum</taxon>
    </lineage>
</organism>
<name>A0A2S3HN77_9POAL</name>
<dbReference type="PANTHER" id="PTHR33165">
    <property type="entry name" value="F-BOX DOMAIN CONTAINING PROTEIN-LIKE-RELATED"/>
    <property type="match status" value="1"/>
</dbReference>
<dbReference type="Proteomes" id="UP000243499">
    <property type="component" value="Chromosome 5"/>
</dbReference>
<dbReference type="AlphaFoldDB" id="A0A2S3HN77"/>
<proteinExistence type="predicted"/>
<gene>
    <name evidence="2" type="ORF">PAHAL_5G013800</name>
</gene>
<accession>A0A2S3HN77</accession>
<sequence>MAQGCWSSLPADLVNRVADCLLVTNDLDYYMDLRATSHDVRFHPTRWIVLDELSGESDTRFLSRRLPLLRDYHFVTSSTGGFLVLADREPPHAARVLNAFTGSLTRFKAPMPSEMHMAAEVVGPSPTLVVLSTWGTLSADNLKFFLADPGSERFFDVGLGSSSAVSRTDDALPEFLYPVASALLVLCGVAVDLGGPGGEMLRVDRFPEQGVRLFRMNSEGRAMERVHSIGSHALFLGTFRSMSIHADVFPSVNANCIYYKKVEEEEDGSSHTYEYDLAHDKEEKIAEVNI</sequence>